<reference evidence="4" key="1">
    <citation type="submission" date="2018-05" db="EMBL/GenBank/DDBJ databases">
        <authorList>
            <person name="Lanie J.A."/>
            <person name="Ng W.-L."/>
            <person name="Kazmierczak K.M."/>
            <person name="Andrzejewski T.M."/>
            <person name="Davidsen T.M."/>
            <person name="Wayne K.J."/>
            <person name="Tettelin H."/>
            <person name="Glass J.I."/>
            <person name="Rusch D."/>
            <person name="Podicherti R."/>
            <person name="Tsui H.-C.T."/>
            <person name="Winkler M.E."/>
        </authorList>
    </citation>
    <scope>NUCLEOTIDE SEQUENCE</scope>
</reference>
<proteinExistence type="predicted"/>
<dbReference type="PANTHER" id="PTHR43095">
    <property type="entry name" value="SUGAR KINASE"/>
    <property type="match status" value="1"/>
</dbReference>
<feature type="non-terminal residue" evidence="4">
    <location>
        <position position="269"/>
    </location>
</feature>
<dbReference type="InterPro" id="IPR043129">
    <property type="entry name" value="ATPase_NBD"/>
</dbReference>
<evidence type="ECO:0000313" key="4">
    <source>
        <dbReference type="EMBL" id="SVD72727.1"/>
    </source>
</evidence>
<dbReference type="PANTHER" id="PTHR43095:SF5">
    <property type="entry name" value="XYLULOSE KINASE"/>
    <property type="match status" value="1"/>
</dbReference>
<dbReference type="SUPFAM" id="SSF53067">
    <property type="entry name" value="Actin-like ATPase domain"/>
    <property type="match status" value="2"/>
</dbReference>
<keyword evidence="1" id="KW-0808">Transferase</keyword>
<accession>A0A382XNI1</accession>
<organism evidence="4">
    <name type="scientific">marine metagenome</name>
    <dbReference type="NCBI Taxonomy" id="408172"/>
    <lineage>
        <taxon>unclassified sequences</taxon>
        <taxon>metagenomes</taxon>
        <taxon>ecological metagenomes</taxon>
    </lineage>
</organism>
<dbReference type="InterPro" id="IPR050406">
    <property type="entry name" value="FGGY_Carb_Kinase"/>
</dbReference>
<feature type="domain" description="Carbohydrate kinase FGGY N-terminal" evidence="3">
    <location>
        <begin position="1"/>
        <end position="196"/>
    </location>
</feature>
<dbReference type="CDD" id="cd07808">
    <property type="entry name" value="ASKHA_NBD_FGGY_EcXK-like"/>
    <property type="match status" value="1"/>
</dbReference>
<dbReference type="AlphaFoldDB" id="A0A382XNI1"/>
<dbReference type="GO" id="GO:0005975">
    <property type="term" value="P:carbohydrate metabolic process"/>
    <property type="evidence" value="ECO:0007669"/>
    <property type="project" value="InterPro"/>
</dbReference>
<dbReference type="Gene3D" id="3.30.420.40">
    <property type="match status" value="2"/>
</dbReference>
<feature type="non-terminal residue" evidence="4">
    <location>
        <position position="1"/>
    </location>
</feature>
<name>A0A382XNI1_9ZZZZ</name>
<dbReference type="GO" id="GO:0016301">
    <property type="term" value="F:kinase activity"/>
    <property type="evidence" value="ECO:0007669"/>
    <property type="project" value="UniProtKB-KW"/>
</dbReference>
<dbReference type="Pfam" id="PF00370">
    <property type="entry name" value="FGGY_N"/>
    <property type="match status" value="1"/>
</dbReference>
<sequence>WWEATVKAIRAVLEKVEPSSVAGIGLTGQMHGMVALDGAGSVLRPCIMWNDQRTAAQCEAITEQVGAEKVIQLTGNPVLPGFTAPKIAWTRENEPEVYGKIAKIVLPKDYARYKLTGEFFTDVSDASGTSLLDVANRRWSEEMLAALDIPVSWMPEVTESPVASAKVSKEASEATGLPEGTPVIAGGGDQAAQAVGCGIVGEGTISATLGTSGVVFAHSDEYRVEPEGKLHAFCHAVPGKWHLMGVMLSAAGSFQWYRNQLCKEEMSAE</sequence>
<evidence type="ECO:0000256" key="1">
    <source>
        <dbReference type="ARBA" id="ARBA00022679"/>
    </source>
</evidence>
<keyword evidence="2" id="KW-0418">Kinase</keyword>
<evidence type="ECO:0000259" key="3">
    <source>
        <dbReference type="Pfam" id="PF00370"/>
    </source>
</evidence>
<protein>
    <recommendedName>
        <fullName evidence="3">Carbohydrate kinase FGGY N-terminal domain-containing protein</fullName>
    </recommendedName>
</protein>
<dbReference type="EMBL" id="UINC01169273">
    <property type="protein sequence ID" value="SVD72727.1"/>
    <property type="molecule type" value="Genomic_DNA"/>
</dbReference>
<evidence type="ECO:0000256" key="2">
    <source>
        <dbReference type="ARBA" id="ARBA00022777"/>
    </source>
</evidence>
<dbReference type="InterPro" id="IPR018484">
    <property type="entry name" value="FGGY_N"/>
</dbReference>
<gene>
    <name evidence="4" type="ORF">METZ01_LOCUS425581</name>
</gene>